<reference evidence="1 2" key="1">
    <citation type="submission" date="2019-07" db="EMBL/GenBank/DDBJ databases">
        <title>Complete Genome Sequence of Leptotrichia trevisanii Strain JMUB3935.</title>
        <authorList>
            <person name="Watanabe S."/>
            <person name="Cui L."/>
        </authorList>
    </citation>
    <scope>NUCLEOTIDE SEQUENCE [LARGE SCALE GENOMIC DNA]</scope>
    <source>
        <strain evidence="1 2">JMUB3935</strain>
    </source>
</reference>
<sequence length="409" mass="48641">MNLWNFFKRKKKTKSGICFSKEKSIEELLKNFLETNADKIETVTTENGEKLTENTKKFFLELKDGRKITVLINSNRDFLLKQQIALEIFLEKLNSETFKNIDEKEFLEYNNLFIILEAVNKEEEKDEAKLVEQLADFLGEFHRFIIQKNLNHYHYNGRRMVQDEKKWKISDFIPPLSQKMFSEYEIEMTDDDTGRIKRNIEILKGNGLPYDEKMEVNISEKDVKIHKKWDIIRRIVAVVITRLAAETHLEKKENGQKELATIVDIFEKRYQFKQVLSEREKDFIENPSDDKEMNAEFYFRLEAAKMLLWVLSVIDIEFQDFNTFCDISALISGIKNENLKSFARKCEIRSKNKIMDMLDYTYRLNWANVEIKLDGYERIVNESILYFSRLALEWVVQDGMSMDDIVLHT</sequence>
<accession>A0A510KM13</accession>
<dbReference type="STRING" id="1122173.GCA_000482505_00833"/>
<dbReference type="Pfam" id="PF14094">
    <property type="entry name" value="DUF4272"/>
    <property type="match status" value="1"/>
</dbReference>
<evidence type="ECO:0000313" key="2">
    <source>
        <dbReference type="Proteomes" id="UP000321378"/>
    </source>
</evidence>
<protein>
    <recommendedName>
        <fullName evidence="3">DUF4272 domain-containing protein</fullName>
    </recommendedName>
</protein>
<name>A0A510KM13_9FUSO</name>
<dbReference type="AlphaFoldDB" id="A0A510KM13"/>
<gene>
    <name evidence="1" type="ORF">JMUB3935_1653</name>
</gene>
<evidence type="ECO:0008006" key="3">
    <source>
        <dbReference type="Google" id="ProtNLM"/>
    </source>
</evidence>
<organism evidence="1 2">
    <name type="scientific">Leptotrichia trevisanii</name>
    <dbReference type="NCBI Taxonomy" id="109328"/>
    <lineage>
        <taxon>Bacteria</taxon>
        <taxon>Fusobacteriati</taxon>
        <taxon>Fusobacteriota</taxon>
        <taxon>Fusobacteriia</taxon>
        <taxon>Fusobacteriales</taxon>
        <taxon>Leptotrichiaceae</taxon>
        <taxon>Leptotrichia</taxon>
    </lineage>
</organism>
<dbReference type="EMBL" id="AP019840">
    <property type="protein sequence ID" value="BBM52674.1"/>
    <property type="molecule type" value="Genomic_DNA"/>
</dbReference>
<proteinExistence type="predicted"/>
<dbReference type="Proteomes" id="UP000321378">
    <property type="component" value="Chromosome"/>
</dbReference>
<dbReference type="InterPro" id="IPR025368">
    <property type="entry name" value="DUF4272"/>
</dbReference>
<dbReference type="RefSeq" id="WP_146996987.1">
    <property type="nucleotide sequence ID" value="NZ_AP019840.1"/>
</dbReference>
<evidence type="ECO:0000313" key="1">
    <source>
        <dbReference type="EMBL" id="BBM52674.1"/>
    </source>
</evidence>